<dbReference type="EMBL" id="CAJVQC010031525">
    <property type="protein sequence ID" value="CAG8748696.1"/>
    <property type="molecule type" value="Genomic_DNA"/>
</dbReference>
<organism evidence="1 2">
    <name type="scientific">Racocetra persica</name>
    <dbReference type="NCBI Taxonomy" id="160502"/>
    <lineage>
        <taxon>Eukaryota</taxon>
        <taxon>Fungi</taxon>
        <taxon>Fungi incertae sedis</taxon>
        <taxon>Mucoromycota</taxon>
        <taxon>Glomeromycotina</taxon>
        <taxon>Glomeromycetes</taxon>
        <taxon>Diversisporales</taxon>
        <taxon>Gigasporaceae</taxon>
        <taxon>Racocetra</taxon>
    </lineage>
</organism>
<name>A0ACA9QEQ9_9GLOM</name>
<protein>
    <submittedName>
        <fullName evidence="1">26359_t:CDS:1</fullName>
    </submittedName>
</protein>
<dbReference type="Proteomes" id="UP000789920">
    <property type="component" value="Unassembled WGS sequence"/>
</dbReference>
<keyword evidence="2" id="KW-1185">Reference proteome</keyword>
<comment type="caution">
    <text evidence="1">The sequence shown here is derived from an EMBL/GenBank/DDBJ whole genome shotgun (WGS) entry which is preliminary data.</text>
</comment>
<accession>A0ACA9QEQ9</accession>
<feature type="non-terminal residue" evidence="1">
    <location>
        <position position="1"/>
    </location>
</feature>
<reference evidence="1" key="1">
    <citation type="submission" date="2021-06" db="EMBL/GenBank/DDBJ databases">
        <authorList>
            <person name="Kallberg Y."/>
            <person name="Tangrot J."/>
            <person name="Rosling A."/>
        </authorList>
    </citation>
    <scope>NUCLEOTIDE SEQUENCE</scope>
    <source>
        <strain evidence="1">MA461A</strain>
    </source>
</reference>
<evidence type="ECO:0000313" key="2">
    <source>
        <dbReference type="Proteomes" id="UP000789920"/>
    </source>
</evidence>
<evidence type="ECO:0000313" key="1">
    <source>
        <dbReference type="EMBL" id="CAG8748696.1"/>
    </source>
</evidence>
<sequence>LHEEYYKKINYSSTLITPSPFNAITNKRIFPITQHQNTSDNVAYTSDCDLPIEISDTPYLKTKNGKRFRKSLKNKLRKDINNYKTYLETLSNERDKISNCYVAVATLERMIKTKNPSNGFREGVYEVMKVLTITDPEDNTNLINQIVSTMLEIITKIWQDKRFGRCAICKFGVVMESAVKDVNNLWLCTNKTCISNYKIGAVSKSHTDTPSEG</sequence>
<gene>
    <name evidence="1" type="ORF">RPERSI_LOCUS13944</name>
</gene>
<proteinExistence type="predicted"/>